<name>A0ACC0VXM3_9STRA</name>
<protein>
    <submittedName>
        <fullName evidence="1">Uncharacterized protein</fullName>
    </submittedName>
</protein>
<keyword evidence="2" id="KW-1185">Reference proteome</keyword>
<reference evidence="1 2" key="1">
    <citation type="journal article" date="2022" name="bioRxiv">
        <title>The genome of the oomycete Peronosclerospora sorghi, a cosmopolitan pathogen of maize and sorghum, is inflated with dispersed pseudogenes.</title>
        <authorList>
            <person name="Fletcher K."/>
            <person name="Martin F."/>
            <person name="Isakeit T."/>
            <person name="Cavanaugh K."/>
            <person name="Magill C."/>
            <person name="Michelmore R."/>
        </authorList>
    </citation>
    <scope>NUCLEOTIDE SEQUENCE [LARGE SCALE GENOMIC DNA]</scope>
    <source>
        <strain evidence="1">P6</strain>
    </source>
</reference>
<proteinExistence type="predicted"/>
<dbReference type="EMBL" id="CM047585">
    <property type="protein sequence ID" value="KAI9910488.1"/>
    <property type="molecule type" value="Genomic_DNA"/>
</dbReference>
<organism evidence="1 2">
    <name type="scientific">Peronosclerospora sorghi</name>
    <dbReference type="NCBI Taxonomy" id="230839"/>
    <lineage>
        <taxon>Eukaryota</taxon>
        <taxon>Sar</taxon>
        <taxon>Stramenopiles</taxon>
        <taxon>Oomycota</taxon>
        <taxon>Peronosporomycetes</taxon>
        <taxon>Peronosporales</taxon>
        <taxon>Peronosporaceae</taxon>
        <taxon>Peronosclerospora</taxon>
    </lineage>
</organism>
<evidence type="ECO:0000313" key="1">
    <source>
        <dbReference type="EMBL" id="KAI9910488.1"/>
    </source>
</evidence>
<dbReference type="Proteomes" id="UP001163321">
    <property type="component" value="Chromosome 6"/>
</dbReference>
<evidence type="ECO:0000313" key="2">
    <source>
        <dbReference type="Proteomes" id="UP001163321"/>
    </source>
</evidence>
<comment type="caution">
    <text evidence="1">The sequence shown here is derived from an EMBL/GenBank/DDBJ whole genome shotgun (WGS) entry which is preliminary data.</text>
</comment>
<sequence>MARLQTQVERLAKERQKMVDKMEKLRLENDNLAAWYEELRKGVDEFTRDRDVAVTTIDQLEGEVHQYQNVEKEHEVTIKTLERQLERAETEIRQMKEKLDAANSQPSKERLLAL</sequence>
<gene>
    <name evidence="1" type="ORF">PsorP6_010004</name>
</gene>
<accession>A0ACC0VXM3</accession>